<gene>
    <name evidence="2" type="ORF">D4764_03G0007650</name>
</gene>
<proteinExistence type="predicted"/>
<dbReference type="Proteomes" id="UP000324091">
    <property type="component" value="Chromosome 3"/>
</dbReference>
<evidence type="ECO:0000259" key="1">
    <source>
        <dbReference type="Pfam" id="PF01590"/>
    </source>
</evidence>
<dbReference type="EMBL" id="RHFK02000016">
    <property type="protein sequence ID" value="TWW63757.1"/>
    <property type="molecule type" value="Genomic_DNA"/>
</dbReference>
<feature type="domain" description="GAF" evidence="1">
    <location>
        <begin position="33"/>
        <end position="86"/>
    </location>
</feature>
<dbReference type="InterPro" id="IPR003018">
    <property type="entry name" value="GAF"/>
</dbReference>
<sequence length="96" mass="10906">MTTDCSLSAFSCYDDVVCLCRDCDVSQINYMYAQYVKNTMQTLNIADVTKDQRFPWTGENPDHTNDQIKSLLCTPIRNGKKDKVIGKSFGLDALQR</sequence>
<dbReference type="Pfam" id="PF01590">
    <property type="entry name" value="GAF"/>
    <property type="match status" value="1"/>
</dbReference>
<evidence type="ECO:0000313" key="2">
    <source>
        <dbReference type="EMBL" id="TWW63757.1"/>
    </source>
</evidence>
<protein>
    <submittedName>
        <fullName evidence="2">cGMP-specific 3',5'-cyclic phosphodiesterase</fullName>
    </submittedName>
</protein>
<reference evidence="2 3" key="1">
    <citation type="submission" date="2019-04" db="EMBL/GenBank/DDBJ databases">
        <title>Chromosome genome assembly for Takifugu flavidus.</title>
        <authorList>
            <person name="Xiao S."/>
        </authorList>
    </citation>
    <scope>NUCLEOTIDE SEQUENCE [LARGE SCALE GENOMIC DNA]</scope>
    <source>
        <strain evidence="2">HTHZ2018</strain>
        <tissue evidence="2">Muscle</tissue>
    </source>
</reference>
<dbReference type="InterPro" id="IPR029016">
    <property type="entry name" value="GAF-like_dom_sf"/>
</dbReference>
<name>A0A5C6NE19_9TELE</name>
<accession>A0A5C6NE19</accession>
<evidence type="ECO:0000313" key="3">
    <source>
        <dbReference type="Proteomes" id="UP000324091"/>
    </source>
</evidence>
<keyword evidence="3" id="KW-1185">Reference proteome</keyword>
<dbReference type="Gene3D" id="3.30.450.40">
    <property type="match status" value="1"/>
</dbReference>
<comment type="caution">
    <text evidence="2">The sequence shown here is derived from an EMBL/GenBank/DDBJ whole genome shotgun (WGS) entry which is preliminary data.</text>
</comment>
<dbReference type="SUPFAM" id="SSF55781">
    <property type="entry name" value="GAF domain-like"/>
    <property type="match status" value="1"/>
</dbReference>
<dbReference type="AlphaFoldDB" id="A0A5C6NE19"/>
<organism evidence="2 3">
    <name type="scientific">Takifugu flavidus</name>
    <name type="common">sansaifugu</name>
    <dbReference type="NCBI Taxonomy" id="433684"/>
    <lineage>
        <taxon>Eukaryota</taxon>
        <taxon>Metazoa</taxon>
        <taxon>Chordata</taxon>
        <taxon>Craniata</taxon>
        <taxon>Vertebrata</taxon>
        <taxon>Euteleostomi</taxon>
        <taxon>Actinopterygii</taxon>
        <taxon>Neopterygii</taxon>
        <taxon>Teleostei</taxon>
        <taxon>Neoteleostei</taxon>
        <taxon>Acanthomorphata</taxon>
        <taxon>Eupercaria</taxon>
        <taxon>Tetraodontiformes</taxon>
        <taxon>Tetradontoidea</taxon>
        <taxon>Tetraodontidae</taxon>
        <taxon>Takifugu</taxon>
    </lineage>
</organism>